<dbReference type="RefSeq" id="WP_173060546.1">
    <property type="nucleotide sequence ID" value="NZ_BAABGO010000019.1"/>
</dbReference>
<proteinExistence type="predicted"/>
<dbReference type="AlphaFoldDB" id="A0A6V8K871"/>
<dbReference type="EMBL" id="BLPF01000002">
    <property type="protein sequence ID" value="GFJ81402.1"/>
    <property type="molecule type" value="Genomic_DNA"/>
</dbReference>
<sequence length="319" mass="34329">MSLRLVFVHGIGAARRADEECARWSAALAEGFRRSGHSDLADRLAGGRQVDVHFCHYGDLFTPGQAQGAGAAPLGAGEAQILVELLTETVEEHLAEVSQEQVRAQLLAARAQLRPPGPAQGAGDLLRRAINAATTLLGIGPLRRSGQWVSAKFLVGDLAQVARYLARGEHDASGATLDVRIRARVRAAFGDGPVIAVTHSLGTVVGLEALHEYTGEVPLLVTLGSPIAMRTVVLPRLVPQPPRTPRAVRRWLNFWDRDDVVVSRPRLAEDLKPNETGVLPQSARIDSDGLWVHTATKYLSKADVAGPIAETLRRHVSAR</sequence>
<dbReference type="InterPro" id="IPR029058">
    <property type="entry name" value="AB_hydrolase_fold"/>
</dbReference>
<comment type="caution">
    <text evidence="1">The sequence shown here is derived from an EMBL/GenBank/DDBJ whole genome shotgun (WGS) entry which is preliminary data.</text>
</comment>
<name>A0A6V8K871_9ACTN</name>
<protein>
    <recommendedName>
        <fullName evidence="3">Alpha/beta hydrolase</fullName>
    </recommendedName>
</protein>
<evidence type="ECO:0000313" key="1">
    <source>
        <dbReference type="EMBL" id="GFJ81402.1"/>
    </source>
</evidence>
<dbReference type="Gene3D" id="3.40.50.1820">
    <property type="entry name" value="alpha/beta hydrolase"/>
    <property type="match status" value="1"/>
</dbReference>
<accession>A0A6V8K871</accession>
<organism evidence="1 2">
    <name type="scientific">Phytohabitans houttuyneae</name>
    <dbReference type="NCBI Taxonomy" id="1076126"/>
    <lineage>
        <taxon>Bacteria</taxon>
        <taxon>Bacillati</taxon>
        <taxon>Actinomycetota</taxon>
        <taxon>Actinomycetes</taxon>
        <taxon>Micromonosporales</taxon>
        <taxon>Micromonosporaceae</taxon>
    </lineage>
</organism>
<gene>
    <name evidence="1" type="ORF">Phou_055820</name>
</gene>
<reference evidence="1 2" key="1">
    <citation type="submission" date="2020-03" db="EMBL/GenBank/DDBJ databases">
        <title>Whole genome shotgun sequence of Phytohabitans houttuyneae NBRC 108639.</title>
        <authorList>
            <person name="Komaki H."/>
            <person name="Tamura T."/>
        </authorList>
    </citation>
    <scope>NUCLEOTIDE SEQUENCE [LARGE SCALE GENOMIC DNA]</scope>
    <source>
        <strain evidence="1 2">NBRC 108639</strain>
    </source>
</reference>
<keyword evidence="2" id="KW-1185">Reference proteome</keyword>
<evidence type="ECO:0000313" key="2">
    <source>
        <dbReference type="Proteomes" id="UP000482800"/>
    </source>
</evidence>
<dbReference type="SUPFAM" id="SSF53474">
    <property type="entry name" value="alpha/beta-Hydrolases"/>
    <property type="match status" value="1"/>
</dbReference>
<reference evidence="1 2" key="2">
    <citation type="submission" date="2020-03" db="EMBL/GenBank/DDBJ databases">
        <authorList>
            <person name="Ichikawa N."/>
            <person name="Kimura A."/>
            <person name="Kitahashi Y."/>
            <person name="Uohara A."/>
        </authorList>
    </citation>
    <scope>NUCLEOTIDE SEQUENCE [LARGE SCALE GENOMIC DNA]</scope>
    <source>
        <strain evidence="1 2">NBRC 108639</strain>
    </source>
</reference>
<dbReference type="Proteomes" id="UP000482800">
    <property type="component" value="Unassembled WGS sequence"/>
</dbReference>
<evidence type="ECO:0008006" key="3">
    <source>
        <dbReference type="Google" id="ProtNLM"/>
    </source>
</evidence>